<feature type="region of interest" description="Disordered" evidence="1">
    <location>
        <begin position="761"/>
        <end position="817"/>
    </location>
</feature>
<reference evidence="2" key="2">
    <citation type="submission" date="2015-02" db="UniProtKB">
        <authorList>
            <consortium name="EnsemblMetazoa"/>
        </authorList>
    </citation>
    <scope>IDENTIFICATION</scope>
</reference>
<dbReference type="HOGENOM" id="CLU_252216_0_0_1"/>
<evidence type="ECO:0000313" key="3">
    <source>
        <dbReference type="Proteomes" id="UP000014500"/>
    </source>
</evidence>
<dbReference type="EnsemblMetazoa" id="SMAR000011-RA">
    <property type="protein sequence ID" value="SMAR000011-PA"/>
    <property type="gene ID" value="SMAR000011"/>
</dbReference>
<protein>
    <submittedName>
        <fullName evidence="2">Uncharacterized protein</fullName>
    </submittedName>
</protein>
<evidence type="ECO:0000313" key="2">
    <source>
        <dbReference type="EnsemblMetazoa" id="SMAR000011-PA"/>
    </source>
</evidence>
<reference evidence="3" key="1">
    <citation type="submission" date="2011-05" db="EMBL/GenBank/DDBJ databases">
        <authorList>
            <person name="Richards S.R."/>
            <person name="Qu J."/>
            <person name="Jiang H."/>
            <person name="Jhangiani S.N."/>
            <person name="Agravi P."/>
            <person name="Goodspeed R."/>
            <person name="Gross S."/>
            <person name="Mandapat C."/>
            <person name="Jackson L."/>
            <person name="Mathew T."/>
            <person name="Pu L."/>
            <person name="Thornton R."/>
            <person name="Saada N."/>
            <person name="Wilczek-Boney K.B."/>
            <person name="Lee S."/>
            <person name="Kovar C."/>
            <person name="Wu Y."/>
            <person name="Scherer S.E."/>
            <person name="Worley K.C."/>
            <person name="Muzny D.M."/>
            <person name="Gibbs R."/>
        </authorList>
    </citation>
    <scope>NUCLEOTIDE SEQUENCE</scope>
    <source>
        <strain evidence="3">Brora</strain>
    </source>
</reference>
<feature type="compositionally biased region" description="Polar residues" evidence="1">
    <location>
        <begin position="790"/>
        <end position="801"/>
    </location>
</feature>
<accession>T1IGR3</accession>
<feature type="region of interest" description="Disordered" evidence="1">
    <location>
        <begin position="703"/>
        <end position="725"/>
    </location>
</feature>
<sequence length="1592" mass="177176">MDEKFTETGERASVLKNLRKASVLLALLTRVNCLNMANYFFGLLLVTLCVSASFVTSSGGIKYYTVSSEFYDVLSEARAGGVDVRPKITSKSDGTYKISVTTSKGTRELNEVSKSQVDLFAKLFTDSSSTITVVSQSGSNVKISVSEASGKSSTWSSSSSFGGGTKSYTVSDDFYDFLNEARGGGTGVTPRITSNSDGTYTISITTSKGTRELKNISKSSVDLFAQLFTNSNLKITLVSRSGSNVEISVTEETGGSSTYSSSFSSRGGSKSYTVTDEFYDFLNEARAGGTGVTPKITTKAHVELKNINKSSVDLFTQLFTNPNLKITLVSRSGSDVEVSVTEETDDSSTTYTTTTTTTVATGTISRDGSQEVKQYTVTVDFYDFITEARAVSDNGKERTISGIPTKAAKLIIYKAQNPSAQIHTSKSGKSSFPITTTTTTKTTYSVGTNFLKVYNFLKKNPTSRVKVSQETDGTYTLYITFDRKTKSYKNVKPSLTQLLIFLYKNPSLDFKVSPQSDGKYKIVLPKNADNTPTTSSIPKAFIPKLKEILDNPKYTIKVEEPKTGEYQLVVNDGSKDKTYKVPKSLVPVIEKLLKLPKGKDGKPNYHILGKDSKHPHISVDPTPEKITHPVDKNFVTFVKKIEKNPDLTKHITYNIQPTDDDLFDITVTLDSKKHVFKNLPHNLVQFFITFVNKPKDTPHTITEHDVPEHEGKKTHLTKDVPHGGKHHLTKDIPHGGKHHLTKEVPHGGKHHLTKEVLNGGKHHIPHKRKHTLTVDKPDGDKEIPFKVKPSTKQEPSTTKFPTTHEGKPKHHKPSEIPNTYTIVLKDGPKTKTYPDISIELVPILSQLYLTPTIDFEIKPTKDGRIEFVPFHPKPDEHHYEVPNRVFEIISSIRTDPSTTLKIRHTKHHDYTITLTNRDHTKTYENIKPRDVSLIVDFVANDDLPFSVKPTEFGVVLVVPKTDDTNRKVVIDTTTKKIVKEIRKHRYPDVTIEPDTDGQFTITIDDDKTYAHISPSLLDLIITLVTKPDLQFNSNQRPMDDGYKLVIPRRPSEPKFTNVPKDVIEFVIKEVKNPKLSIEITPEHDKPGQFDIDFFINGKKIKHFHNVDRDTIEFINILFSHPDTKIETETDDEGVEVIVLKKLDSPTTDYTISQTILKLFKDASNPDIISATAKHGKPGTFELTLGYTSGTKKTFSNIDKQFLEPIFLVLTKTNIHVRIYFDAHGKIRVAVPKGAVTPNNFKIQPDFYNFLKKVKPEISTLSFTLTPDEDNFVLIIKTKSQHKTFKHLPSSTIEFFIQFLLHPQRKIDIKTDPKEDDYELHVIKRVLRKGAEDVVFKNVKSKFIRLIQDLHKKTGNSLTIRRKSDLTLLIGYGKKGLEFSHFEPAVVIEFLISIFADPNFRYSAKIGADGTYTLIAHNLRRHVEFHSLSAAIKTKGQQLTASSDALALITKDKNKKLVLAISLNGGASEQFKDTYIETVRYIALSTIYKNLHFQEKKSASGSITIYVKLPAIKYDYDLTIYKVYTKKVSDISKSFGGIFGSIFGWLSSLVSGVISGAASIVSGVGHVATNVVGSVLSGAGSILGSVGSGIGSV</sequence>
<feature type="compositionally biased region" description="Basic and acidic residues" evidence="1">
    <location>
        <begin position="703"/>
        <end position="722"/>
    </location>
</feature>
<feature type="compositionally biased region" description="Basic residues" evidence="1">
    <location>
        <begin position="761"/>
        <end position="771"/>
    </location>
</feature>
<dbReference type="Proteomes" id="UP000014500">
    <property type="component" value="Unassembled WGS sequence"/>
</dbReference>
<name>T1IGR3_STRMM</name>
<keyword evidence="3" id="KW-1185">Reference proteome</keyword>
<organism evidence="2 3">
    <name type="scientific">Strigamia maritima</name>
    <name type="common">European centipede</name>
    <name type="synonym">Geophilus maritimus</name>
    <dbReference type="NCBI Taxonomy" id="126957"/>
    <lineage>
        <taxon>Eukaryota</taxon>
        <taxon>Metazoa</taxon>
        <taxon>Ecdysozoa</taxon>
        <taxon>Arthropoda</taxon>
        <taxon>Myriapoda</taxon>
        <taxon>Chilopoda</taxon>
        <taxon>Pleurostigmophora</taxon>
        <taxon>Geophilomorpha</taxon>
        <taxon>Linotaeniidae</taxon>
        <taxon>Strigamia</taxon>
    </lineage>
</organism>
<feature type="compositionally biased region" description="Basic and acidic residues" evidence="1">
    <location>
        <begin position="772"/>
        <end position="785"/>
    </location>
</feature>
<dbReference type="EMBL" id="AFFK01012684">
    <property type="status" value="NOT_ANNOTATED_CDS"/>
    <property type="molecule type" value="Genomic_DNA"/>
</dbReference>
<dbReference type="PhylomeDB" id="T1IGR3"/>
<evidence type="ECO:0000256" key="1">
    <source>
        <dbReference type="SAM" id="MobiDB-lite"/>
    </source>
</evidence>
<proteinExistence type="predicted"/>